<feature type="domain" description="UvrD-like helicase ATP-binding" evidence="16">
    <location>
        <begin position="13"/>
        <end position="490"/>
    </location>
</feature>
<dbReference type="RefSeq" id="WP_213365897.1">
    <property type="nucleotide sequence ID" value="NZ_QTKX01000001.1"/>
</dbReference>
<dbReference type="PROSITE" id="PS51217">
    <property type="entry name" value="UVRD_HELICASE_CTER"/>
    <property type="match status" value="1"/>
</dbReference>
<comment type="cofactor">
    <cofactor evidence="13">
        <name>Mg(2+)</name>
        <dbReference type="ChEBI" id="CHEBI:18420"/>
    </cofactor>
</comment>
<reference evidence="18 19" key="1">
    <citation type="journal article" date="2021" name="Microorganisms">
        <title>Bacterial Dimethylsulfoniopropionate Biosynthesis in the East China Sea.</title>
        <authorList>
            <person name="Liu J."/>
            <person name="Zhang Y."/>
            <person name="Liu J."/>
            <person name="Zhong H."/>
            <person name="Williams B.T."/>
            <person name="Zheng Y."/>
            <person name="Curson A.R.J."/>
            <person name="Sun C."/>
            <person name="Sun H."/>
            <person name="Song D."/>
            <person name="Wagner Mackenzie B."/>
            <person name="Bermejo Martinez A."/>
            <person name="Todd J.D."/>
            <person name="Zhang X.H."/>
        </authorList>
    </citation>
    <scope>NUCLEOTIDE SEQUENCE [LARGE SCALE GENOMIC DNA]</scope>
    <source>
        <strain evidence="18 19">ESS08</strain>
    </source>
</reference>
<feature type="region of interest" description="Disordered" evidence="15">
    <location>
        <begin position="1040"/>
        <end position="1060"/>
    </location>
</feature>
<evidence type="ECO:0000256" key="8">
    <source>
        <dbReference type="ARBA" id="ARBA00023125"/>
    </source>
</evidence>
<evidence type="ECO:0000259" key="17">
    <source>
        <dbReference type="PROSITE" id="PS51217"/>
    </source>
</evidence>
<evidence type="ECO:0000256" key="2">
    <source>
        <dbReference type="ARBA" id="ARBA00022741"/>
    </source>
</evidence>
<dbReference type="HAMAP" id="MF_01451">
    <property type="entry name" value="AddA"/>
    <property type="match status" value="1"/>
</dbReference>
<dbReference type="EC" id="3.1.-.-" evidence="13"/>
<dbReference type="InterPro" id="IPR011335">
    <property type="entry name" value="Restrct_endonuc-II-like"/>
</dbReference>
<gene>
    <name evidence="13 18" type="primary">addA</name>
    <name evidence="18" type="ORF">DYI25_00980</name>
</gene>
<dbReference type="Pfam" id="PF00580">
    <property type="entry name" value="UvrD-helicase"/>
    <property type="match status" value="1"/>
</dbReference>
<feature type="compositionally biased region" description="Basic and acidic residues" evidence="15">
    <location>
        <begin position="1047"/>
        <end position="1058"/>
    </location>
</feature>
<dbReference type="InterPro" id="IPR014152">
    <property type="entry name" value="AddA"/>
</dbReference>
<dbReference type="InterPro" id="IPR027417">
    <property type="entry name" value="P-loop_NTPase"/>
</dbReference>
<evidence type="ECO:0000256" key="11">
    <source>
        <dbReference type="ARBA" id="ARBA00034617"/>
    </source>
</evidence>
<keyword evidence="10 13" id="KW-0413">Isomerase</keyword>
<dbReference type="InterPro" id="IPR014016">
    <property type="entry name" value="UvrD-like_ATP-bd"/>
</dbReference>
<dbReference type="PANTHER" id="PTHR11070">
    <property type="entry name" value="UVRD / RECB / PCRA DNA HELICASE FAMILY MEMBER"/>
    <property type="match status" value="1"/>
</dbReference>
<comment type="caution">
    <text evidence="18">The sequence shown here is derived from an EMBL/GenBank/DDBJ whole genome shotgun (WGS) entry which is preliminary data.</text>
</comment>
<proteinExistence type="inferred from homology"/>
<evidence type="ECO:0000259" key="16">
    <source>
        <dbReference type="PROSITE" id="PS51198"/>
    </source>
</evidence>
<sequence length="1263" mass="144124">MAKRNIPPVPEGATWTEDQWKAIMASGQNILVAAAAGSGKTAVLVERIIKKITSESNPIDVDELLVVTFTNASAAEMRHRIGEALEKAIDSNPASTHLKKQLSLLNRASISTLHSFCLEVIRKYYYLIDVDPGFRIADETEGQLLRDEVIEDLFEEEYGKADNQPFFNLVDAFTNDRSDEGLKDIIVDLFDFARSNPSPDAYLDSIVSMYDAAGSAAIENLPFMKVLITDIELQLQGAKQLLEKGMEIARMPGGPAPRAVNFTEDLHVIDTLLAAKDSSWADLYEAIQLANFGRAKTCRSDDFNKDLVDKAAKLRDRAKKIVQDLKGELFSRKPESFLKDMQEMKPLVSVLIDLVKEFSNRFGEVKQERGLVDFSDLEHYTLDILTSEPDAENGLPVFPSEAAIAYRDKFKEVLVDEYQDTNMVQEAILQLVTAEGEAEGNLFMVGDVKQSIYKFRLAEPNLFLGKYNRFTSDGEGTGLKIDLAKNFRSRREVLDGTNYLFKQIMGIKVGEIHYDENAELKKGAPYPEDDEFPVELLLIDKSEGASAETDHDEDSETFATEFDADDLEQSQLEARLMAKHIKDMVEERRGVYNPKTKTSKPVNYRDIVILLRSMTWAPQIMEEFKQQGIPIYANLSTGYFQATEVAVMISLLKVIDNPYQDIPLAAVLRSPVVGLDEEELAIIRVSQKRGNFYEALTAFCLQKPLPENEGLHEKTSRFFESLKSWRTSARQGAVSDLIWQLYRETRFFDFAGGMSGGKQRQANLRALYDRARQYEATSFRGLFRFLRFIERMRERGDDLGAARALGEQEDVVRIMTIHSSKGLEFPVVFVAGLARNFNTMDLKKFYMLDKEFGFAAKYINPEKRISFPSLPQLAFKRKHKMEMLAEEMRVLYVALTRAKEKLYLIGSVKDAEKTISKWQDDASHPEWLLDEYLRASASGYIDWIGPAVIRHQDCDSIRGSEGILHPGLDEEITRHPSSWKIESIKAEEIASFADEKTEEHESLMDLVGAGKPVNKESELAETVSRQLSWNYHFKEAANHRSKQSVTELKRNHETRDEESGTQIVRRFTKPILNRPRFMQEKKLTPAERGTAMHMVMQHIDLNQPVTEISLELQLEKMVEKELLFPEQRDAVDKKWILAFFETDIGKRLLTAEKVSREVPFYLSLPSKEVYPDWQGEDEPIFIQGVVDCIFEDEKGTVLLDFKTDGIHDRYKGGFEQAKPILEERYRIQISLYARAIEQVWKQPVDEKYLYFFDGGHLLELENL</sequence>
<dbReference type="GO" id="GO:0008408">
    <property type="term" value="F:3'-5' exonuclease activity"/>
    <property type="evidence" value="ECO:0007669"/>
    <property type="project" value="UniProtKB-UniRule"/>
</dbReference>
<evidence type="ECO:0000256" key="9">
    <source>
        <dbReference type="ARBA" id="ARBA00023204"/>
    </source>
</evidence>
<organism evidence="18 19">
    <name type="scientific">Mesobacillus boroniphilus</name>
    <dbReference type="NCBI Taxonomy" id="308892"/>
    <lineage>
        <taxon>Bacteria</taxon>
        <taxon>Bacillati</taxon>
        <taxon>Bacillota</taxon>
        <taxon>Bacilli</taxon>
        <taxon>Bacillales</taxon>
        <taxon>Bacillaceae</taxon>
        <taxon>Mesobacillus</taxon>
    </lineage>
</organism>
<keyword evidence="8 13" id="KW-0238">DNA-binding</keyword>
<evidence type="ECO:0000256" key="15">
    <source>
        <dbReference type="SAM" id="MobiDB-lite"/>
    </source>
</evidence>
<dbReference type="Gene3D" id="1.10.274.50">
    <property type="match status" value="1"/>
</dbReference>
<keyword evidence="2 13" id="KW-0547">Nucleotide-binding</keyword>
<keyword evidence="3 13" id="KW-0227">DNA damage</keyword>
<dbReference type="FunFam" id="3.40.50.300:FF:001196">
    <property type="entry name" value="ATP-dependent helicase/nuclease subunit A"/>
    <property type="match status" value="1"/>
</dbReference>
<dbReference type="PROSITE" id="PS51198">
    <property type="entry name" value="UVRD_HELICASE_ATP_BIND"/>
    <property type="match status" value="1"/>
</dbReference>
<evidence type="ECO:0000256" key="5">
    <source>
        <dbReference type="ARBA" id="ARBA00022806"/>
    </source>
</evidence>
<dbReference type="Proteomes" id="UP000761411">
    <property type="component" value="Unassembled WGS sequence"/>
</dbReference>
<dbReference type="InterPro" id="IPR038726">
    <property type="entry name" value="PDDEXK_AddAB-type"/>
</dbReference>
<dbReference type="Gene3D" id="3.40.50.300">
    <property type="entry name" value="P-loop containing nucleotide triphosphate hydrolases"/>
    <property type="match status" value="4"/>
</dbReference>
<keyword evidence="5 13" id="KW-0347">Helicase</keyword>
<dbReference type="Pfam" id="PF13361">
    <property type="entry name" value="UvrD_C"/>
    <property type="match status" value="1"/>
</dbReference>
<evidence type="ECO:0000256" key="14">
    <source>
        <dbReference type="PROSITE-ProRule" id="PRU00560"/>
    </source>
</evidence>
<dbReference type="Gene3D" id="3.90.320.10">
    <property type="match status" value="1"/>
</dbReference>
<dbReference type="GO" id="GO:0005524">
    <property type="term" value="F:ATP binding"/>
    <property type="evidence" value="ECO:0007669"/>
    <property type="project" value="UniProtKB-UniRule"/>
</dbReference>
<keyword evidence="4 13" id="KW-0378">Hydrolase</keyword>
<evidence type="ECO:0000256" key="7">
    <source>
        <dbReference type="ARBA" id="ARBA00022840"/>
    </source>
</evidence>
<feature type="domain" description="UvrD-like helicase C-terminal" evidence="17">
    <location>
        <begin position="529"/>
        <end position="822"/>
    </location>
</feature>
<dbReference type="NCBIfam" id="TIGR02785">
    <property type="entry name" value="addA_Gpos"/>
    <property type="match status" value="1"/>
</dbReference>
<dbReference type="GO" id="GO:0003690">
    <property type="term" value="F:double-stranded DNA binding"/>
    <property type="evidence" value="ECO:0007669"/>
    <property type="project" value="UniProtKB-UniRule"/>
</dbReference>
<accession>A0A944GV16</accession>
<dbReference type="InterPro" id="IPR000212">
    <property type="entry name" value="DNA_helicase_UvrD/REP"/>
</dbReference>
<comment type="catalytic activity">
    <reaction evidence="11 13">
        <text>Couples ATP hydrolysis with the unwinding of duplex DNA by translocating in the 3'-5' direction.</text>
        <dbReference type="EC" id="5.6.2.4"/>
    </reaction>
</comment>
<dbReference type="GO" id="GO:0000724">
    <property type="term" value="P:double-strand break repair via homologous recombination"/>
    <property type="evidence" value="ECO:0007669"/>
    <property type="project" value="UniProtKB-UniRule"/>
</dbReference>
<evidence type="ECO:0000256" key="6">
    <source>
        <dbReference type="ARBA" id="ARBA00022839"/>
    </source>
</evidence>
<evidence type="ECO:0000313" key="18">
    <source>
        <dbReference type="EMBL" id="MBS8263004.1"/>
    </source>
</evidence>
<comment type="function">
    <text evidence="13">The heterodimer acts as both an ATP-dependent DNA helicase and an ATP-dependent, dual-direction single-stranded exonuclease. Recognizes the chi site generating a DNA molecule suitable for the initiation of homologous recombination. The AddA nuclease domain is required for chi fragment generation; this subunit has the helicase and 3' -&gt; 5' nuclease activities.</text>
</comment>
<dbReference type="SUPFAM" id="SSF52540">
    <property type="entry name" value="P-loop containing nucleoside triphosphate hydrolases"/>
    <property type="match status" value="1"/>
</dbReference>
<feature type="binding site" evidence="14">
    <location>
        <begin position="34"/>
        <end position="41"/>
    </location>
    <ligand>
        <name>ATP</name>
        <dbReference type="ChEBI" id="CHEBI:30616"/>
    </ligand>
</feature>
<dbReference type="EC" id="5.6.2.4" evidence="13"/>
<dbReference type="InterPro" id="IPR014017">
    <property type="entry name" value="DNA_helicase_UvrD-like_C"/>
</dbReference>
<evidence type="ECO:0000256" key="13">
    <source>
        <dbReference type="HAMAP-Rule" id="MF_01451"/>
    </source>
</evidence>
<dbReference type="PANTHER" id="PTHR11070:SF48">
    <property type="entry name" value="ATP-DEPENDENT HELICASE_NUCLEASE SUBUNIT A"/>
    <property type="match status" value="1"/>
</dbReference>
<keyword evidence="19" id="KW-1185">Reference proteome</keyword>
<name>A0A944GV16_9BACI</name>
<dbReference type="Pfam" id="PF12705">
    <property type="entry name" value="PDDEXK_1"/>
    <property type="match status" value="1"/>
</dbReference>
<evidence type="ECO:0000256" key="1">
    <source>
        <dbReference type="ARBA" id="ARBA00022722"/>
    </source>
</evidence>
<dbReference type="GO" id="GO:0033202">
    <property type="term" value="C:DNA helicase complex"/>
    <property type="evidence" value="ECO:0007669"/>
    <property type="project" value="TreeGrafter"/>
</dbReference>
<dbReference type="FunFam" id="3.40.50.300:FF:001236">
    <property type="entry name" value="ATP-dependent helicase/nuclease subunit A"/>
    <property type="match status" value="1"/>
</dbReference>
<evidence type="ECO:0000313" key="19">
    <source>
        <dbReference type="Proteomes" id="UP000761411"/>
    </source>
</evidence>
<keyword evidence="1 13" id="KW-0540">Nuclease</keyword>
<dbReference type="GO" id="GO:0043138">
    <property type="term" value="F:3'-5' DNA helicase activity"/>
    <property type="evidence" value="ECO:0007669"/>
    <property type="project" value="UniProtKB-UniRule"/>
</dbReference>
<evidence type="ECO:0000256" key="3">
    <source>
        <dbReference type="ARBA" id="ARBA00022763"/>
    </source>
</evidence>
<comment type="similarity">
    <text evidence="13">Belongs to the helicase family. AddA subfamily.</text>
</comment>
<dbReference type="CDD" id="cd18807">
    <property type="entry name" value="SF1_C_UvrD"/>
    <property type="match status" value="1"/>
</dbReference>
<evidence type="ECO:0000256" key="4">
    <source>
        <dbReference type="ARBA" id="ARBA00022801"/>
    </source>
</evidence>
<comment type="subunit">
    <text evidence="13">Heterodimer of AddA and AddB/RexB.</text>
</comment>
<comment type="catalytic activity">
    <reaction evidence="12 13">
        <text>ATP + H2O = ADP + phosphate + H(+)</text>
        <dbReference type="Rhea" id="RHEA:13065"/>
        <dbReference type="ChEBI" id="CHEBI:15377"/>
        <dbReference type="ChEBI" id="CHEBI:15378"/>
        <dbReference type="ChEBI" id="CHEBI:30616"/>
        <dbReference type="ChEBI" id="CHEBI:43474"/>
        <dbReference type="ChEBI" id="CHEBI:456216"/>
        <dbReference type="EC" id="5.6.2.4"/>
    </reaction>
</comment>
<dbReference type="InterPro" id="IPR011604">
    <property type="entry name" value="PDDEXK-like_dom_sf"/>
</dbReference>
<evidence type="ECO:0000256" key="10">
    <source>
        <dbReference type="ARBA" id="ARBA00023235"/>
    </source>
</evidence>
<dbReference type="AlphaFoldDB" id="A0A944GV16"/>
<evidence type="ECO:0000256" key="12">
    <source>
        <dbReference type="ARBA" id="ARBA00048988"/>
    </source>
</evidence>
<dbReference type="GO" id="GO:0005829">
    <property type="term" value="C:cytosol"/>
    <property type="evidence" value="ECO:0007669"/>
    <property type="project" value="TreeGrafter"/>
</dbReference>
<dbReference type="EMBL" id="QTKX01000001">
    <property type="protein sequence ID" value="MBS8263004.1"/>
    <property type="molecule type" value="Genomic_DNA"/>
</dbReference>
<keyword evidence="6 13" id="KW-0269">Exonuclease</keyword>
<keyword evidence="7 13" id="KW-0067">ATP-binding</keyword>
<protein>
    <recommendedName>
        <fullName evidence="13">ATP-dependent helicase/nuclease subunit A</fullName>
        <ecNumber evidence="13">3.1.-.-</ecNumber>
        <ecNumber evidence="13">5.6.2.4</ecNumber>
    </recommendedName>
    <alternativeName>
        <fullName evidence="13">ATP-dependent helicase/nuclease AddA</fullName>
    </alternativeName>
    <alternativeName>
        <fullName evidence="13">DNA 3'-5' helicase AddA</fullName>
    </alternativeName>
</protein>
<keyword evidence="9 13" id="KW-0234">DNA repair</keyword>
<dbReference type="SUPFAM" id="SSF52980">
    <property type="entry name" value="Restriction endonuclease-like"/>
    <property type="match status" value="1"/>
</dbReference>